<dbReference type="GO" id="GO:0043565">
    <property type="term" value="F:sequence-specific DNA binding"/>
    <property type="evidence" value="ECO:0007669"/>
    <property type="project" value="InterPro"/>
</dbReference>
<evidence type="ECO:0000259" key="4">
    <source>
        <dbReference type="PROSITE" id="PS01124"/>
    </source>
</evidence>
<keyword evidence="2" id="KW-0238">DNA-binding</keyword>
<dbReference type="InterPro" id="IPR010499">
    <property type="entry name" value="AraC_E-bd"/>
</dbReference>
<gene>
    <name evidence="5" type="ORF">GCM10011487_57820</name>
</gene>
<dbReference type="Proteomes" id="UP000445000">
    <property type="component" value="Unassembled WGS sequence"/>
</dbReference>
<dbReference type="InterPro" id="IPR050959">
    <property type="entry name" value="MarA-like"/>
</dbReference>
<dbReference type="InterPro" id="IPR011256">
    <property type="entry name" value="Reg_factor_effector_dom_sf"/>
</dbReference>
<dbReference type="PROSITE" id="PS01124">
    <property type="entry name" value="HTH_ARAC_FAMILY_2"/>
    <property type="match status" value="1"/>
</dbReference>
<evidence type="ECO:0000313" key="6">
    <source>
        <dbReference type="Proteomes" id="UP000445000"/>
    </source>
</evidence>
<dbReference type="EMBL" id="BLJN01000007">
    <property type="protein sequence ID" value="GFE83782.1"/>
    <property type="molecule type" value="Genomic_DNA"/>
</dbReference>
<dbReference type="Pfam" id="PF06445">
    <property type="entry name" value="GyrI-like"/>
    <property type="match status" value="1"/>
</dbReference>
<dbReference type="PANTHER" id="PTHR47504:SF5">
    <property type="entry name" value="RIGHT ORIGIN-BINDING PROTEIN"/>
    <property type="match status" value="1"/>
</dbReference>
<dbReference type="InterPro" id="IPR009057">
    <property type="entry name" value="Homeodomain-like_sf"/>
</dbReference>
<sequence>MNPINSALWYIESHLTTDLSLESLAAQVNVSPYYLTRAFNHLSGLSIMRYVRGRRLSVAARALANGAPDVLSIALEAGYGSHEAFTRAFRDQFGMTPEAVRAQRRIDNLAIVEPIAMTYQQLPELDPPRFEQGKALLLAGIGARYKCDNKAGIPSQWERFLNYFGHIPDQVGNTAYGVVHNVDDAGNMEYLCGAQVSDFSRTPPELSTLRIAPQRYAIFKHREHISTISGTFAAIWGQWLPESGHEAVDAPLLEVYGPDFDSRTGHGGLEVWVPIKG</sequence>
<protein>
    <submittedName>
        <fullName evidence="5">AraC family transcriptional regulator</fullName>
    </submittedName>
</protein>
<dbReference type="RefSeq" id="WP_161815410.1">
    <property type="nucleotide sequence ID" value="NZ_BLJN01000007.1"/>
</dbReference>
<reference evidence="6" key="1">
    <citation type="submission" date="2020-01" db="EMBL/GenBank/DDBJ databases">
        <title>'Steroidobacter agaridevorans' sp. nov., agar-degrading bacteria isolated from rhizosphere soils.</title>
        <authorList>
            <person name="Ikenaga M."/>
            <person name="Kataoka M."/>
            <person name="Murouchi A."/>
            <person name="Katsuragi S."/>
            <person name="Sakai M."/>
        </authorList>
    </citation>
    <scope>NUCLEOTIDE SEQUENCE [LARGE SCALE GENOMIC DNA]</scope>
    <source>
        <strain evidence="6">YU21-B</strain>
    </source>
</reference>
<evidence type="ECO:0000256" key="3">
    <source>
        <dbReference type="ARBA" id="ARBA00023163"/>
    </source>
</evidence>
<dbReference type="SMART" id="SM00871">
    <property type="entry name" value="AraC_E_bind"/>
    <property type="match status" value="1"/>
</dbReference>
<dbReference type="SMART" id="SM00342">
    <property type="entry name" value="HTH_ARAC"/>
    <property type="match status" value="1"/>
</dbReference>
<evidence type="ECO:0000256" key="2">
    <source>
        <dbReference type="ARBA" id="ARBA00023125"/>
    </source>
</evidence>
<dbReference type="AlphaFoldDB" id="A0A829YLS4"/>
<dbReference type="Gene3D" id="3.20.80.10">
    <property type="entry name" value="Regulatory factor, effector binding domain"/>
    <property type="match status" value="1"/>
</dbReference>
<name>A0A829YLS4_9GAMM</name>
<evidence type="ECO:0000256" key="1">
    <source>
        <dbReference type="ARBA" id="ARBA00023015"/>
    </source>
</evidence>
<comment type="caution">
    <text evidence="5">The sequence shown here is derived from an EMBL/GenBank/DDBJ whole genome shotgun (WGS) entry which is preliminary data.</text>
</comment>
<dbReference type="SUPFAM" id="SSF46689">
    <property type="entry name" value="Homeodomain-like"/>
    <property type="match status" value="2"/>
</dbReference>
<organism evidence="5 6">
    <name type="scientific">Steroidobacter agaridevorans</name>
    <dbReference type="NCBI Taxonomy" id="2695856"/>
    <lineage>
        <taxon>Bacteria</taxon>
        <taxon>Pseudomonadati</taxon>
        <taxon>Pseudomonadota</taxon>
        <taxon>Gammaproteobacteria</taxon>
        <taxon>Steroidobacterales</taxon>
        <taxon>Steroidobacteraceae</taxon>
        <taxon>Steroidobacter</taxon>
    </lineage>
</organism>
<dbReference type="PANTHER" id="PTHR47504">
    <property type="entry name" value="RIGHT ORIGIN-BINDING PROTEIN"/>
    <property type="match status" value="1"/>
</dbReference>
<keyword evidence="1" id="KW-0805">Transcription regulation</keyword>
<dbReference type="Pfam" id="PF12833">
    <property type="entry name" value="HTH_18"/>
    <property type="match status" value="1"/>
</dbReference>
<dbReference type="GO" id="GO:0003700">
    <property type="term" value="F:DNA-binding transcription factor activity"/>
    <property type="evidence" value="ECO:0007669"/>
    <property type="project" value="InterPro"/>
</dbReference>
<keyword evidence="6" id="KW-1185">Reference proteome</keyword>
<feature type="domain" description="HTH araC/xylS-type" evidence="4">
    <location>
        <begin position="5"/>
        <end position="103"/>
    </location>
</feature>
<proteinExistence type="predicted"/>
<dbReference type="SUPFAM" id="SSF55136">
    <property type="entry name" value="Probable bacterial effector-binding domain"/>
    <property type="match status" value="1"/>
</dbReference>
<dbReference type="InterPro" id="IPR020449">
    <property type="entry name" value="Tscrpt_reg_AraC-type_HTH"/>
</dbReference>
<dbReference type="PRINTS" id="PR00032">
    <property type="entry name" value="HTHARAC"/>
</dbReference>
<dbReference type="InterPro" id="IPR018062">
    <property type="entry name" value="HTH_AraC-typ_CS"/>
</dbReference>
<dbReference type="PROSITE" id="PS00041">
    <property type="entry name" value="HTH_ARAC_FAMILY_1"/>
    <property type="match status" value="1"/>
</dbReference>
<dbReference type="InterPro" id="IPR018060">
    <property type="entry name" value="HTH_AraC"/>
</dbReference>
<evidence type="ECO:0000313" key="5">
    <source>
        <dbReference type="EMBL" id="GFE83782.1"/>
    </source>
</evidence>
<dbReference type="Gene3D" id="1.10.10.60">
    <property type="entry name" value="Homeodomain-like"/>
    <property type="match status" value="2"/>
</dbReference>
<accession>A0A829YLS4</accession>
<keyword evidence="3" id="KW-0804">Transcription</keyword>
<dbReference type="InterPro" id="IPR029442">
    <property type="entry name" value="GyrI-like"/>
</dbReference>